<evidence type="ECO:0000259" key="2">
    <source>
        <dbReference type="Pfam" id="PF00171"/>
    </source>
</evidence>
<gene>
    <name evidence="3" type="primary">boxD_1</name>
    <name evidence="3" type="ORF">NCTC11801_00198</name>
</gene>
<dbReference type="Gene3D" id="3.40.309.10">
    <property type="entry name" value="Aldehyde Dehydrogenase, Chain A, domain 2"/>
    <property type="match status" value="1"/>
</dbReference>
<dbReference type="Gene3D" id="3.40.605.10">
    <property type="entry name" value="Aldehyde Dehydrogenase, Chain A, domain 1"/>
    <property type="match status" value="1"/>
</dbReference>
<dbReference type="InterPro" id="IPR016162">
    <property type="entry name" value="Ald_DH_N"/>
</dbReference>
<dbReference type="InterPro" id="IPR015590">
    <property type="entry name" value="Aldehyde_DH_dom"/>
</dbReference>
<keyword evidence="1 3" id="KW-0560">Oxidoreductase</keyword>
<dbReference type="SUPFAM" id="SSF53720">
    <property type="entry name" value="ALDH-like"/>
    <property type="match status" value="1"/>
</dbReference>
<dbReference type="PANTHER" id="PTHR43111:SF1">
    <property type="entry name" value="ALDEHYDE DEHYDROGENASE B-RELATED"/>
    <property type="match status" value="1"/>
</dbReference>
<dbReference type="AlphaFoldDB" id="A0A379FKE9"/>
<proteinExistence type="predicted"/>
<evidence type="ECO:0000313" key="4">
    <source>
        <dbReference type="Proteomes" id="UP000254208"/>
    </source>
</evidence>
<dbReference type="InterPro" id="IPR016163">
    <property type="entry name" value="Ald_DH_C"/>
</dbReference>
<reference evidence="3 4" key="1">
    <citation type="submission" date="2018-06" db="EMBL/GenBank/DDBJ databases">
        <authorList>
            <consortium name="Pathogen Informatics"/>
            <person name="Doyle S."/>
        </authorList>
    </citation>
    <scope>NUCLEOTIDE SEQUENCE [LARGE SCALE GENOMIC DNA]</scope>
    <source>
        <strain evidence="3 4">NCTC11801</strain>
    </source>
</reference>
<name>A0A379FKE9_PRORE</name>
<dbReference type="GO" id="GO:0016620">
    <property type="term" value="F:oxidoreductase activity, acting on the aldehyde or oxo group of donors, NAD or NADP as acceptor"/>
    <property type="evidence" value="ECO:0007669"/>
    <property type="project" value="InterPro"/>
</dbReference>
<dbReference type="EMBL" id="UGTZ01000001">
    <property type="protein sequence ID" value="SUC29304.1"/>
    <property type="molecule type" value="Genomic_DNA"/>
</dbReference>
<accession>A0A379FKE9</accession>
<protein>
    <submittedName>
        <fullName evidence="3">3,4-dehydroadipyl-CoA semialdehyde dehydrogenase</fullName>
        <ecNumber evidence="3">1.2.1.77</ecNumber>
    </submittedName>
</protein>
<feature type="domain" description="Aldehyde dehydrogenase" evidence="2">
    <location>
        <begin position="52"/>
        <end position="335"/>
    </location>
</feature>
<evidence type="ECO:0000313" key="3">
    <source>
        <dbReference type="EMBL" id="SUC29304.1"/>
    </source>
</evidence>
<evidence type="ECO:0000256" key="1">
    <source>
        <dbReference type="ARBA" id="ARBA00023002"/>
    </source>
</evidence>
<dbReference type="Proteomes" id="UP000254208">
    <property type="component" value="Unassembled WGS sequence"/>
</dbReference>
<dbReference type="EC" id="1.2.1.77" evidence="3"/>
<organism evidence="3 4">
    <name type="scientific">Providencia rettgeri</name>
    <dbReference type="NCBI Taxonomy" id="587"/>
    <lineage>
        <taxon>Bacteria</taxon>
        <taxon>Pseudomonadati</taxon>
        <taxon>Pseudomonadota</taxon>
        <taxon>Gammaproteobacteria</taxon>
        <taxon>Enterobacterales</taxon>
        <taxon>Morganellaceae</taxon>
        <taxon>Providencia</taxon>
    </lineage>
</organism>
<dbReference type="Pfam" id="PF00171">
    <property type="entry name" value="Aldedh"/>
    <property type="match status" value="1"/>
</dbReference>
<dbReference type="PANTHER" id="PTHR43111">
    <property type="entry name" value="ALDEHYDE DEHYDROGENASE B-RELATED"/>
    <property type="match status" value="1"/>
</dbReference>
<dbReference type="InterPro" id="IPR016161">
    <property type="entry name" value="Ald_DH/histidinol_DH"/>
</dbReference>
<sequence length="338" mass="36793">MQHLTSYIMGKWVQGEGEGRKIHHALTNETLYTVTTEGLPLAESLQYGRQVGGEILSAMTFQQRGQMLKALAKYLLEHKAQLYAISAQTGATKADSWVDIEGGIATLFSYSGLANRELPDDTIWPEDEMIPLSKQGQFIGHHILTSRRGVALHINAFNFPCWGMLEKLAPTWLAGMPAIIKPATASAQLTQAMVKLMVDSGLVPDGAIQLVCGGVGDMFEHLDFEDVVTFTGSASTGQKLKSHPRITAKSVPFTMEADSLNCAILGDDVQPDQPEFALFIKEVTREMTAKAGQKCTAIRRIIVPKKQLENVKQALLKRLSATTVGDPAVEGVRMGGID</sequence>